<keyword evidence="4 6" id="KW-1133">Transmembrane helix</keyword>
<feature type="transmembrane region" description="Helical" evidence="6">
    <location>
        <begin position="12"/>
        <end position="30"/>
    </location>
</feature>
<dbReference type="InterPro" id="IPR001851">
    <property type="entry name" value="ABC_transp_permease"/>
</dbReference>
<feature type="transmembrane region" description="Helical" evidence="6">
    <location>
        <begin position="303"/>
        <end position="324"/>
    </location>
</feature>
<gene>
    <name evidence="7" type="ORF">TRIP_E110055</name>
</gene>
<protein>
    <submittedName>
        <fullName evidence="7">Putative Branched-chain amino acid ABC transporter permease</fullName>
    </submittedName>
</protein>
<feature type="transmembrane region" description="Helical" evidence="6">
    <location>
        <begin position="91"/>
        <end position="114"/>
    </location>
</feature>
<evidence type="ECO:0000313" key="7">
    <source>
        <dbReference type="EMBL" id="VBB38588.1"/>
    </source>
</evidence>
<name>A0A652ZS30_9SPIR</name>
<comment type="subcellular location">
    <subcellularLocation>
        <location evidence="1">Cell membrane</location>
        <topology evidence="1">Multi-pass membrane protein</topology>
    </subcellularLocation>
</comment>
<evidence type="ECO:0000256" key="3">
    <source>
        <dbReference type="ARBA" id="ARBA00022692"/>
    </source>
</evidence>
<evidence type="ECO:0000256" key="4">
    <source>
        <dbReference type="ARBA" id="ARBA00022989"/>
    </source>
</evidence>
<evidence type="ECO:0000256" key="2">
    <source>
        <dbReference type="ARBA" id="ARBA00022475"/>
    </source>
</evidence>
<keyword evidence="2" id="KW-1003">Cell membrane</keyword>
<feature type="transmembrane region" description="Helical" evidence="6">
    <location>
        <begin position="64"/>
        <end position="85"/>
    </location>
</feature>
<accession>A0A652ZS30</accession>
<feature type="transmembrane region" description="Helical" evidence="6">
    <location>
        <begin position="260"/>
        <end position="282"/>
    </location>
</feature>
<dbReference type="InterPro" id="IPR043428">
    <property type="entry name" value="LivM-like"/>
</dbReference>
<evidence type="ECO:0000256" key="1">
    <source>
        <dbReference type="ARBA" id="ARBA00004651"/>
    </source>
</evidence>
<feature type="transmembrane region" description="Helical" evidence="6">
    <location>
        <begin position="121"/>
        <end position="142"/>
    </location>
</feature>
<reference evidence="7" key="1">
    <citation type="submission" date="2018-07" db="EMBL/GenBank/DDBJ databases">
        <authorList>
            <consortium name="Genoscope - CEA"/>
            <person name="William W."/>
        </authorList>
    </citation>
    <scope>NUCLEOTIDE SEQUENCE</scope>
    <source>
        <strain evidence="7">IK1</strain>
    </source>
</reference>
<dbReference type="Pfam" id="PF02653">
    <property type="entry name" value="BPD_transp_2"/>
    <property type="match status" value="1"/>
</dbReference>
<organism evidence="7">
    <name type="scientific">uncultured Spirochaetota bacterium</name>
    <dbReference type="NCBI Taxonomy" id="460511"/>
    <lineage>
        <taxon>Bacteria</taxon>
        <taxon>Pseudomonadati</taxon>
        <taxon>Spirochaetota</taxon>
        <taxon>environmental samples</taxon>
    </lineage>
</organism>
<evidence type="ECO:0000256" key="6">
    <source>
        <dbReference type="SAM" id="Phobius"/>
    </source>
</evidence>
<keyword evidence="3 6" id="KW-0812">Transmembrane</keyword>
<dbReference type="GO" id="GO:0005886">
    <property type="term" value="C:plasma membrane"/>
    <property type="evidence" value="ECO:0007669"/>
    <property type="project" value="UniProtKB-SubCell"/>
</dbReference>
<evidence type="ECO:0000256" key="5">
    <source>
        <dbReference type="ARBA" id="ARBA00023136"/>
    </source>
</evidence>
<dbReference type="CDD" id="cd06581">
    <property type="entry name" value="TM_PBP1_LivM_like"/>
    <property type="match status" value="1"/>
</dbReference>
<dbReference type="PANTHER" id="PTHR30482">
    <property type="entry name" value="HIGH-AFFINITY BRANCHED-CHAIN AMINO ACID TRANSPORT SYSTEM PERMEASE"/>
    <property type="match status" value="1"/>
</dbReference>
<dbReference type="EMBL" id="UPXP01000003">
    <property type="protein sequence ID" value="VBB38588.1"/>
    <property type="molecule type" value="Genomic_DNA"/>
</dbReference>
<dbReference type="PANTHER" id="PTHR30482:SF10">
    <property type="entry name" value="HIGH-AFFINITY BRANCHED-CHAIN AMINO ACID TRANSPORT PROTEIN BRAE"/>
    <property type="match status" value="1"/>
</dbReference>
<dbReference type="GO" id="GO:0015658">
    <property type="term" value="F:branched-chain amino acid transmembrane transporter activity"/>
    <property type="evidence" value="ECO:0007669"/>
    <property type="project" value="InterPro"/>
</dbReference>
<feature type="transmembrane region" description="Helical" evidence="6">
    <location>
        <begin position="171"/>
        <end position="189"/>
    </location>
</feature>
<proteinExistence type="predicted"/>
<sequence length="342" mass="37727">MTPELKTPFSPRKNMGVVLAIIAIAFFIGLPLLKNNFLLSIVMEMFLLAYLGQTWNIFSGSTGLLSFGHAAFFGIGAYTSTILLLKFNLSPWIGMLVGGLLSACVGMAIAYLSLRYKVRGVFFALGALACSEFIRLLTLAWIPLTNGAQGIMIPWKGENLLMFAFGVRKKYLSYYVILIMLALCSYIAYKIKKSRLGYYLAAINGNEDAAEMLGIHTLKYQVMTMGISTFLAAWAGTFYAQYYQHFEPDVIFGAMRNFNIIFPVVLGGSGTVLGPIVGAVILQGFEGIVRNIIPSNWYGVPRIFYGLILVILMMYMPGGIVNFVKRKLRHSSPEKKTSAGGK</sequence>
<dbReference type="AlphaFoldDB" id="A0A652ZS30"/>
<keyword evidence="5 6" id="KW-0472">Membrane</keyword>